<evidence type="ECO:0000256" key="1">
    <source>
        <dbReference type="SAM" id="MobiDB-lite"/>
    </source>
</evidence>
<proteinExistence type="predicted"/>
<protein>
    <submittedName>
        <fullName evidence="2">Uncharacterized protein</fullName>
    </submittedName>
</protein>
<dbReference type="InterPro" id="IPR046194">
    <property type="entry name" value="DUF6222"/>
</dbReference>
<dbReference type="RefSeq" id="WP_180892112.1">
    <property type="nucleotide sequence ID" value="NZ_JACCKD010000002.1"/>
</dbReference>
<evidence type="ECO:0000313" key="2">
    <source>
        <dbReference type="EMBL" id="MBA0125302.1"/>
    </source>
</evidence>
<accession>A0A838A9H2</accession>
<feature type="region of interest" description="Disordered" evidence="1">
    <location>
        <begin position="1"/>
        <end position="40"/>
    </location>
</feature>
<dbReference type="Proteomes" id="UP000582974">
    <property type="component" value="Unassembled WGS sequence"/>
</dbReference>
<comment type="caution">
    <text evidence="2">The sequence shown here is derived from an EMBL/GenBank/DDBJ whole genome shotgun (WGS) entry which is preliminary data.</text>
</comment>
<sequence length="97" mass="10047">MTQGTGSDRVDSTGVAGGVRTGQEGPRAEDPEVPYALAPPAAQSEVVHGLGHGLRWSDVLAEMARDQEAREARAGSPARMPIDEAGSHATRTEGRAA</sequence>
<dbReference type="Pfam" id="PF19731">
    <property type="entry name" value="DUF6222"/>
    <property type="match status" value="1"/>
</dbReference>
<dbReference type="AlphaFoldDB" id="A0A838A9H2"/>
<reference evidence="2 3" key="1">
    <citation type="submission" date="2020-07" db="EMBL/GenBank/DDBJ databases">
        <title>Genome of Haloechinothrix sp.</title>
        <authorList>
            <person name="Tang S.-K."/>
            <person name="Yang L."/>
            <person name="Zhu W.-Y."/>
        </authorList>
    </citation>
    <scope>NUCLEOTIDE SEQUENCE [LARGE SCALE GENOMIC DNA]</scope>
    <source>
        <strain evidence="2 3">YIM 98757</strain>
    </source>
</reference>
<dbReference type="EMBL" id="JACCKD010000002">
    <property type="protein sequence ID" value="MBA0125302.1"/>
    <property type="molecule type" value="Genomic_DNA"/>
</dbReference>
<name>A0A838A9H2_9PSEU</name>
<feature type="region of interest" description="Disordered" evidence="1">
    <location>
        <begin position="67"/>
        <end position="97"/>
    </location>
</feature>
<organism evidence="2 3">
    <name type="scientific">Haloechinothrix aidingensis</name>
    <dbReference type="NCBI Taxonomy" id="2752311"/>
    <lineage>
        <taxon>Bacteria</taxon>
        <taxon>Bacillati</taxon>
        <taxon>Actinomycetota</taxon>
        <taxon>Actinomycetes</taxon>
        <taxon>Pseudonocardiales</taxon>
        <taxon>Pseudonocardiaceae</taxon>
        <taxon>Haloechinothrix</taxon>
    </lineage>
</organism>
<feature type="compositionally biased region" description="Basic and acidic residues" evidence="1">
    <location>
        <begin position="81"/>
        <end position="97"/>
    </location>
</feature>
<gene>
    <name evidence="2" type="ORF">H0B56_07080</name>
</gene>
<keyword evidence="3" id="KW-1185">Reference proteome</keyword>
<evidence type="ECO:0000313" key="3">
    <source>
        <dbReference type="Proteomes" id="UP000582974"/>
    </source>
</evidence>